<gene>
    <name evidence="9" type="ORF">J4E00_14335</name>
</gene>
<name>A0ABS3QGK0_9BACT</name>
<accession>A0ABS3QGK0</accession>
<dbReference type="Proteomes" id="UP000664369">
    <property type="component" value="Unassembled WGS sequence"/>
</dbReference>
<dbReference type="InterPro" id="IPR019109">
    <property type="entry name" value="MamF_MmsF"/>
</dbReference>
<evidence type="ECO:0000256" key="2">
    <source>
        <dbReference type="ARBA" id="ARBA00022692"/>
    </source>
</evidence>
<feature type="transmembrane region" description="Helical" evidence="7">
    <location>
        <begin position="109"/>
        <end position="132"/>
    </location>
</feature>
<dbReference type="CDD" id="cd00093">
    <property type="entry name" value="HTH_XRE"/>
    <property type="match status" value="1"/>
</dbReference>
<organism evidence="9 10">
    <name type="scientific">Hymenobacter negativus</name>
    <dbReference type="NCBI Taxonomy" id="2795026"/>
    <lineage>
        <taxon>Bacteria</taxon>
        <taxon>Pseudomonadati</taxon>
        <taxon>Bacteroidota</taxon>
        <taxon>Cytophagia</taxon>
        <taxon>Cytophagales</taxon>
        <taxon>Hymenobacteraceae</taxon>
        <taxon>Hymenobacter</taxon>
    </lineage>
</organism>
<proteinExistence type="predicted"/>
<evidence type="ECO:0000259" key="8">
    <source>
        <dbReference type="PROSITE" id="PS50943"/>
    </source>
</evidence>
<feature type="region of interest" description="Disordered" evidence="6">
    <location>
        <begin position="62"/>
        <end position="85"/>
    </location>
</feature>
<dbReference type="Gene3D" id="1.10.260.40">
    <property type="entry name" value="lambda repressor-like DNA-binding domains"/>
    <property type="match status" value="1"/>
</dbReference>
<comment type="caution">
    <text evidence="9">The sequence shown here is derived from an EMBL/GenBank/DDBJ whole genome shotgun (WGS) entry which is preliminary data.</text>
</comment>
<keyword evidence="3 7" id="KW-1133">Transmembrane helix</keyword>
<evidence type="ECO:0000256" key="4">
    <source>
        <dbReference type="ARBA" id="ARBA00023125"/>
    </source>
</evidence>
<keyword evidence="4" id="KW-0238">DNA-binding</keyword>
<dbReference type="PANTHER" id="PTHR46797">
    <property type="entry name" value="HTH-TYPE TRANSCRIPTIONAL REGULATOR"/>
    <property type="match status" value="1"/>
</dbReference>
<dbReference type="SMART" id="SM00530">
    <property type="entry name" value="HTH_XRE"/>
    <property type="match status" value="1"/>
</dbReference>
<keyword evidence="5 7" id="KW-0472">Membrane</keyword>
<feature type="compositionally biased region" description="Pro residues" evidence="6">
    <location>
        <begin position="65"/>
        <end position="85"/>
    </location>
</feature>
<dbReference type="InterPro" id="IPR010982">
    <property type="entry name" value="Lambda_DNA-bd_dom_sf"/>
</dbReference>
<evidence type="ECO:0000313" key="10">
    <source>
        <dbReference type="Proteomes" id="UP000664369"/>
    </source>
</evidence>
<dbReference type="PROSITE" id="PS50943">
    <property type="entry name" value="HTH_CROC1"/>
    <property type="match status" value="1"/>
</dbReference>
<evidence type="ECO:0000256" key="5">
    <source>
        <dbReference type="ARBA" id="ARBA00023136"/>
    </source>
</evidence>
<dbReference type="Pfam" id="PF09685">
    <property type="entry name" value="MamF_MmsF"/>
    <property type="match status" value="1"/>
</dbReference>
<evidence type="ECO:0000313" key="9">
    <source>
        <dbReference type="EMBL" id="MBO2010236.1"/>
    </source>
</evidence>
<protein>
    <submittedName>
        <fullName evidence="9">Helix-turn-helix domain-containing protein</fullName>
    </submittedName>
</protein>
<reference evidence="9 10" key="1">
    <citation type="submission" date="2021-03" db="EMBL/GenBank/DDBJ databases">
        <authorList>
            <person name="Kim M.K."/>
        </authorList>
    </citation>
    <scope>NUCLEOTIDE SEQUENCE [LARGE SCALE GENOMIC DNA]</scope>
    <source>
        <strain evidence="9 10">BT442</strain>
    </source>
</reference>
<keyword evidence="2 7" id="KW-0812">Transmembrane</keyword>
<dbReference type="EMBL" id="JAGETZ010000006">
    <property type="protein sequence ID" value="MBO2010236.1"/>
    <property type="molecule type" value="Genomic_DNA"/>
</dbReference>
<dbReference type="PANTHER" id="PTHR46797:SF1">
    <property type="entry name" value="METHYLPHOSPHONATE SYNTHASE"/>
    <property type="match status" value="1"/>
</dbReference>
<evidence type="ECO:0000256" key="6">
    <source>
        <dbReference type="SAM" id="MobiDB-lite"/>
    </source>
</evidence>
<sequence>MFSTERISTLRKSKGLSQEVLAEQSGVSLRTIQRMEQGDTVPRGHTLQALATALGVPLDALRTEPAPPAEASPVAAPPTTEPQWPVPPAPPVADAAPVALPTDPDFLQWLNLSALSFLVLPLLNVAVPWWLWRTRRHRIAHVAELGRRIVGFQVLWQVGTFFLMLLALTAQLVLFRRFHVALPELWLSVLIGTYAANVCTVAYYGAQLRQGRLNVYRYRL</sequence>
<evidence type="ECO:0000256" key="3">
    <source>
        <dbReference type="ARBA" id="ARBA00022989"/>
    </source>
</evidence>
<dbReference type="RefSeq" id="WP_208175873.1">
    <property type="nucleotide sequence ID" value="NZ_JAGETZ010000006.1"/>
</dbReference>
<comment type="subcellular location">
    <subcellularLocation>
        <location evidence="1">Membrane</location>
        <topology evidence="1">Multi-pass membrane protein</topology>
    </subcellularLocation>
</comment>
<feature type="transmembrane region" description="Helical" evidence="7">
    <location>
        <begin position="153"/>
        <end position="173"/>
    </location>
</feature>
<dbReference type="SUPFAM" id="SSF47413">
    <property type="entry name" value="lambda repressor-like DNA-binding domains"/>
    <property type="match status" value="1"/>
</dbReference>
<evidence type="ECO:0000256" key="7">
    <source>
        <dbReference type="SAM" id="Phobius"/>
    </source>
</evidence>
<keyword evidence="10" id="KW-1185">Reference proteome</keyword>
<feature type="domain" description="HTH cro/C1-type" evidence="8">
    <location>
        <begin position="7"/>
        <end position="61"/>
    </location>
</feature>
<dbReference type="Pfam" id="PF01381">
    <property type="entry name" value="HTH_3"/>
    <property type="match status" value="1"/>
</dbReference>
<evidence type="ECO:0000256" key="1">
    <source>
        <dbReference type="ARBA" id="ARBA00004141"/>
    </source>
</evidence>
<feature type="transmembrane region" description="Helical" evidence="7">
    <location>
        <begin position="185"/>
        <end position="206"/>
    </location>
</feature>
<dbReference type="InterPro" id="IPR001387">
    <property type="entry name" value="Cro/C1-type_HTH"/>
</dbReference>
<dbReference type="InterPro" id="IPR050807">
    <property type="entry name" value="TransReg_Diox_bact_type"/>
</dbReference>